<dbReference type="PANTHER" id="PTHR43046:SF2">
    <property type="entry name" value="8-OXO-DGTP DIPHOSPHATASE-RELATED"/>
    <property type="match status" value="1"/>
</dbReference>
<dbReference type="PANTHER" id="PTHR43046">
    <property type="entry name" value="GDP-MANNOSE MANNOSYL HYDROLASE"/>
    <property type="match status" value="1"/>
</dbReference>
<dbReference type="SUPFAM" id="SSF55811">
    <property type="entry name" value="Nudix"/>
    <property type="match status" value="1"/>
</dbReference>
<evidence type="ECO:0000259" key="3">
    <source>
        <dbReference type="PROSITE" id="PS51462"/>
    </source>
</evidence>
<evidence type="ECO:0000313" key="4">
    <source>
        <dbReference type="EMBL" id="RMI41814.1"/>
    </source>
</evidence>
<dbReference type="InterPro" id="IPR000086">
    <property type="entry name" value="NUDIX_hydrolase_dom"/>
</dbReference>
<dbReference type="PRINTS" id="PR00502">
    <property type="entry name" value="NUDIXFAMILY"/>
</dbReference>
<dbReference type="Pfam" id="PF00293">
    <property type="entry name" value="NUDIX"/>
    <property type="match status" value="1"/>
</dbReference>
<dbReference type="OrthoDB" id="9814308at2"/>
<evidence type="ECO:0000313" key="5">
    <source>
        <dbReference type="Proteomes" id="UP000282674"/>
    </source>
</evidence>
<feature type="domain" description="Nudix hydrolase" evidence="3">
    <location>
        <begin position="17"/>
        <end position="150"/>
    </location>
</feature>
<reference evidence="4 5" key="1">
    <citation type="submission" date="2018-10" db="EMBL/GenBank/DDBJ databases">
        <title>Isolation from soil.</title>
        <authorList>
            <person name="Hu J."/>
        </authorList>
    </citation>
    <scope>NUCLEOTIDE SEQUENCE [LARGE SCALE GENOMIC DNA]</scope>
    <source>
        <strain evidence="4 5">NEAU-Ht49</strain>
    </source>
</reference>
<dbReference type="CDD" id="cd04677">
    <property type="entry name" value="NUDIX_Hydrolase"/>
    <property type="match status" value="1"/>
</dbReference>
<dbReference type="PROSITE" id="PS51462">
    <property type="entry name" value="NUDIX"/>
    <property type="match status" value="1"/>
</dbReference>
<organism evidence="4 5">
    <name type="scientific">Actinomadura harenae</name>
    <dbReference type="NCBI Taxonomy" id="2483351"/>
    <lineage>
        <taxon>Bacteria</taxon>
        <taxon>Bacillati</taxon>
        <taxon>Actinomycetota</taxon>
        <taxon>Actinomycetes</taxon>
        <taxon>Streptosporangiales</taxon>
        <taxon>Thermomonosporaceae</taxon>
        <taxon>Actinomadura</taxon>
    </lineage>
</organism>
<protein>
    <submittedName>
        <fullName evidence="4">NUDIX domain-containing protein</fullName>
    </submittedName>
</protein>
<dbReference type="InterPro" id="IPR020476">
    <property type="entry name" value="Nudix_hydrolase"/>
</dbReference>
<evidence type="ECO:0000256" key="2">
    <source>
        <dbReference type="ARBA" id="ARBA00022801"/>
    </source>
</evidence>
<dbReference type="Gene3D" id="3.90.79.10">
    <property type="entry name" value="Nucleoside Triphosphate Pyrophosphohydrolase"/>
    <property type="match status" value="1"/>
</dbReference>
<accession>A0A3M2LWB0</accession>
<dbReference type="RefSeq" id="WP_122196305.1">
    <property type="nucleotide sequence ID" value="NZ_JBHSKC010000023.1"/>
</dbReference>
<keyword evidence="2" id="KW-0378">Hydrolase</keyword>
<dbReference type="GO" id="GO:0016787">
    <property type="term" value="F:hydrolase activity"/>
    <property type="evidence" value="ECO:0007669"/>
    <property type="project" value="UniProtKB-KW"/>
</dbReference>
<keyword evidence="5" id="KW-1185">Reference proteome</keyword>
<gene>
    <name evidence="4" type="ORF">EBO15_21995</name>
</gene>
<comment type="caution">
    <text evidence="4">The sequence shown here is derived from an EMBL/GenBank/DDBJ whole genome shotgun (WGS) entry which is preliminary data.</text>
</comment>
<name>A0A3M2LWB0_9ACTN</name>
<evidence type="ECO:0000256" key="1">
    <source>
        <dbReference type="ARBA" id="ARBA00001946"/>
    </source>
</evidence>
<comment type="cofactor">
    <cofactor evidence="1">
        <name>Mg(2+)</name>
        <dbReference type="ChEBI" id="CHEBI:18420"/>
    </cofactor>
</comment>
<proteinExistence type="predicted"/>
<sequence>MTDYVSELRRYVGTRPLLLPGTSVVLVDEAWRLLLLDRADGAGWCLPGGLMEPGESFEETGRREVREEIGVELGELALLDVFSGPECYHRFPHGDEIYNVTAAYLARVRSDVPLVIDPAESRGARFFDIDDVPDGLIGPERPIVARYGAHLRSRRPESDAAPSL</sequence>
<dbReference type="InterPro" id="IPR015797">
    <property type="entry name" value="NUDIX_hydrolase-like_dom_sf"/>
</dbReference>
<dbReference type="AlphaFoldDB" id="A0A3M2LWB0"/>
<dbReference type="Proteomes" id="UP000282674">
    <property type="component" value="Unassembled WGS sequence"/>
</dbReference>
<dbReference type="EMBL" id="RFFG01000039">
    <property type="protein sequence ID" value="RMI41814.1"/>
    <property type="molecule type" value="Genomic_DNA"/>
</dbReference>